<evidence type="ECO:0000259" key="1">
    <source>
        <dbReference type="Pfam" id="PF12740"/>
    </source>
</evidence>
<dbReference type="EMBL" id="AM420293">
    <property type="protein sequence ID" value="CAM05934.1"/>
    <property type="molecule type" value="Genomic_DNA"/>
</dbReference>
<dbReference type="Proteomes" id="UP000006728">
    <property type="component" value="Chromosome"/>
</dbReference>
<dbReference type="PANTHER" id="PTHR33428:SF14">
    <property type="entry name" value="CARBOXYLESTERASE TYPE B DOMAIN-CONTAINING PROTEIN"/>
    <property type="match status" value="1"/>
</dbReference>
<dbReference type="SUPFAM" id="SSF53474">
    <property type="entry name" value="alpha/beta-Hydrolases"/>
    <property type="match status" value="1"/>
</dbReference>
<dbReference type="InterPro" id="IPR041127">
    <property type="entry name" value="PET_hydrolase/cutinase-like"/>
</dbReference>
<evidence type="ECO:0000313" key="3">
    <source>
        <dbReference type="Proteomes" id="UP000006728"/>
    </source>
</evidence>
<dbReference type="Gene3D" id="3.40.50.1820">
    <property type="entry name" value="alpha/beta hydrolase"/>
    <property type="match status" value="1"/>
</dbReference>
<dbReference type="eggNOG" id="COG0412">
    <property type="taxonomic scope" value="Bacteria"/>
</dbReference>
<dbReference type="KEGG" id="sen:SACE_6769"/>
<evidence type="ECO:0000313" key="2">
    <source>
        <dbReference type="EMBL" id="CAM05934.1"/>
    </source>
</evidence>
<dbReference type="AlphaFoldDB" id="A4FPF9"/>
<dbReference type="HOGENOM" id="CLU_085645_0_0_11"/>
<keyword evidence="3" id="KW-1185">Reference proteome</keyword>
<organism evidence="2 3">
    <name type="scientific">Saccharopolyspora erythraea (strain ATCC 11635 / DSM 40517 / JCM 4748 / NBRC 13426 / NCIMB 8594 / NRRL 2338)</name>
    <dbReference type="NCBI Taxonomy" id="405948"/>
    <lineage>
        <taxon>Bacteria</taxon>
        <taxon>Bacillati</taxon>
        <taxon>Actinomycetota</taxon>
        <taxon>Actinomycetes</taxon>
        <taxon>Pseudonocardiales</taxon>
        <taxon>Pseudonocardiaceae</taxon>
        <taxon>Saccharopolyspora</taxon>
    </lineage>
</organism>
<dbReference type="Pfam" id="PF12740">
    <property type="entry name" value="PETase"/>
    <property type="match status" value="1"/>
</dbReference>
<proteinExistence type="predicted"/>
<protein>
    <recommendedName>
        <fullName evidence="1">PET hydrolase/cutinase-like domain-containing protein</fullName>
    </recommendedName>
</protein>
<reference evidence="2 3" key="1">
    <citation type="journal article" date="2007" name="Nat. Biotechnol.">
        <title>Complete genome sequence of the erythromycin-producing bacterium Saccharopolyspora erythraea NRRL23338.</title>
        <authorList>
            <person name="Oliynyk M."/>
            <person name="Samborskyy M."/>
            <person name="Lester J.B."/>
            <person name="Mironenko T."/>
            <person name="Scott N."/>
            <person name="Dickens S."/>
            <person name="Haydock S.F."/>
            <person name="Leadlay P.F."/>
        </authorList>
    </citation>
    <scope>NUCLEOTIDE SEQUENCE [LARGE SCALE GENOMIC DNA]</scope>
    <source>
        <strain evidence="3">ATCC 11635 / DSM 40517 / JCM 4748 / NBRC 13426 / NCIMB 8594 / NRRL 2338</strain>
    </source>
</reference>
<feature type="domain" description="PET hydrolase/cutinase-like" evidence="1">
    <location>
        <begin position="67"/>
        <end position="191"/>
    </location>
</feature>
<accession>A4FPF9</accession>
<sequence length="290" mass="30648">MLTMARTAKKALEELSRRGPHEVLHGDLAVVGLPGIVCTPREGLGLPAVAFGHGWLQPPRRYLGLLRHLASWGVVVAAPGTQGGLFPSHRLFSSDLRTALDICVNVRLGEGRISVDGERLALAGHAMGGGCAVLAAAEDERVRAVATLAASETHPSAFVAAKAAHVPGLHLAGANDLLAPPVSNAEPIAQAWGGPVQLRTLKKASHLGFAEGRHWTELLLHGRSEWGTQRIAKAMVTAFLLRTLTGDRRGDALLEGDLPGAAIDHAHTRGGLVSVEPADKRKSRRRRKAA</sequence>
<gene>
    <name evidence="2" type="ordered locus">SACE_6769</name>
</gene>
<dbReference type="InterPro" id="IPR029058">
    <property type="entry name" value="AB_hydrolase_fold"/>
</dbReference>
<dbReference type="STRING" id="405948.SACE_6769"/>
<dbReference type="PANTHER" id="PTHR33428">
    <property type="entry name" value="CHLOROPHYLLASE-2, CHLOROPLASTIC"/>
    <property type="match status" value="1"/>
</dbReference>
<name>A4FPF9_SACEN</name>